<evidence type="ECO:0000313" key="2">
    <source>
        <dbReference type="Proteomes" id="UP000499080"/>
    </source>
</evidence>
<keyword evidence="2" id="KW-1185">Reference proteome</keyword>
<name>A0A4Y2VAI9_ARAVE</name>
<dbReference type="OrthoDB" id="10045182at2759"/>
<dbReference type="InterPro" id="IPR036388">
    <property type="entry name" value="WH-like_DNA-bd_sf"/>
</dbReference>
<evidence type="ECO:0008006" key="3">
    <source>
        <dbReference type="Google" id="ProtNLM"/>
    </source>
</evidence>
<dbReference type="AlphaFoldDB" id="A0A4Y2VAI9"/>
<dbReference type="Proteomes" id="UP000499080">
    <property type="component" value="Unassembled WGS sequence"/>
</dbReference>
<proteinExistence type="predicted"/>
<sequence length="185" mass="21313">MLIFPGSLRRFVFPATVDALIGRLSFATPRKNTSRTIGETESPDKETSGKWWWKHETLEWRVLSHLSLSKMLQSRHAYANKEIWNQSEHGAAADNAYIRQQVSGTVVRSVTAATMAGYQDLSEFERGVIVGAREMGHSISEVEMKFGFSRTTIARVYREYRESGKTQNLRHRCCRKKIMQEQDQR</sequence>
<dbReference type="Gene3D" id="1.10.10.10">
    <property type="entry name" value="Winged helix-like DNA-binding domain superfamily/Winged helix DNA-binding domain"/>
    <property type="match status" value="1"/>
</dbReference>
<accession>A0A4Y2VAI9</accession>
<gene>
    <name evidence="1" type="ORF">AVEN_243110_1</name>
</gene>
<evidence type="ECO:0000313" key="1">
    <source>
        <dbReference type="EMBL" id="GBO22269.1"/>
    </source>
</evidence>
<protein>
    <recommendedName>
        <fullName evidence="3">Tc3 transposase DNA binding domain-containing protein</fullName>
    </recommendedName>
</protein>
<comment type="caution">
    <text evidence="1">The sequence shown here is derived from an EMBL/GenBank/DDBJ whole genome shotgun (WGS) entry which is preliminary data.</text>
</comment>
<organism evidence="1 2">
    <name type="scientific">Araneus ventricosus</name>
    <name type="common">Orbweaver spider</name>
    <name type="synonym">Epeira ventricosa</name>
    <dbReference type="NCBI Taxonomy" id="182803"/>
    <lineage>
        <taxon>Eukaryota</taxon>
        <taxon>Metazoa</taxon>
        <taxon>Ecdysozoa</taxon>
        <taxon>Arthropoda</taxon>
        <taxon>Chelicerata</taxon>
        <taxon>Arachnida</taxon>
        <taxon>Araneae</taxon>
        <taxon>Araneomorphae</taxon>
        <taxon>Entelegynae</taxon>
        <taxon>Araneoidea</taxon>
        <taxon>Araneidae</taxon>
        <taxon>Araneus</taxon>
    </lineage>
</organism>
<dbReference type="EMBL" id="BGPR01045370">
    <property type="protein sequence ID" value="GBO22269.1"/>
    <property type="molecule type" value="Genomic_DNA"/>
</dbReference>
<reference evidence="1 2" key="1">
    <citation type="journal article" date="2019" name="Sci. Rep.">
        <title>Orb-weaving spider Araneus ventricosus genome elucidates the spidroin gene catalogue.</title>
        <authorList>
            <person name="Kono N."/>
            <person name="Nakamura H."/>
            <person name="Ohtoshi R."/>
            <person name="Moran D.A.P."/>
            <person name="Shinohara A."/>
            <person name="Yoshida Y."/>
            <person name="Fujiwara M."/>
            <person name="Mori M."/>
            <person name="Tomita M."/>
            <person name="Arakawa K."/>
        </authorList>
    </citation>
    <scope>NUCLEOTIDE SEQUENCE [LARGE SCALE GENOMIC DNA]</scope>
</reference>